<evidence type="ECO:0000259" key="2">
    <source>
        <dbReference type="Pfam" id="PF05193"/>
    </source>
</evidence>
<dbReference type="InterPro" id="IPR011249">
    <property type="entry name" value="Metalloenz_LuxS/M16"/>
</dbReference>
<dbReference type="Pfam" id="PF05193">
    <property type="entry name" value="Peptidase_M16_C"/>
    <property type="match status" value="1"/>
</dbReference>
<keyword evidence="3" id="KW-0645">Protease</keyword>
<name>A0A182D4C6_BLAVI</name>
<dbReference type="Gene3D" id="3.30.830.10">
    <property type="entry name" value="Metalloenzyme, LuxS/M16 peptidase-like"/>
    <property type="match status" value="2"/>
</dbReference>
<dbReference type="RefSeq" id="WP_061349897.1">
    <property type="nucleotide sequence ID" value="NZ_AP014854.2"/>
</dbReference>
<dbReference type="GO" id="GO:0006508">
    <property type="term" value="P:proteolysis"/>
    <property type="evidence" value="ECO:0007669"/>
    <property type="project" value="UniProtKB-KW"/>
</dbReference>
<dbReference type="GO" id="GO:0008233">
    <property type="term" value="F:peptidase activity"/>
    <property type="evidence" value="ECO:0007669"/>
    <property type="project" value="UniProtKB-KW"/>
</dbReference>
<proteinExistence type="predicted"/>
<keyword evidence="3" id="KW-0378">Hydrolase</keyword>
<dbReference type="KEGG" id="bvr:BVIR_2691"/>
<gene>
    <name evidence="3" type="ORF">BV133_2009</name>
</gene>
<accession>A0A182D4C6</accession>
<feature type="domain" description="Peptidase M16 C-terminal" evidence="2">
    <location>
        <begin position="200"/>
        <end position="374"/>
    </location>
</feature>
<dbReference type="Pfam" id="PF00675">
    <property type="entry name" value="Peptidase_M16"/>
    <property type="match status" value="1"/>
</dbReference>
<dbReference type="GO" id="GO:0046872">
    <property type="term" value="F:metal ion binding"/>
    <property type="evidence" value="ECO:0007669"/>
    <property type="project" value="InterPro"/>
</dbReference>
<feature type="domain" description="Peptidase M16 N-terminal" evidence="1">
    <location>
        <begin position="63"/>
        <end position="191"/>
    </location>
</feature>
<dbReference type="SUPFAM" id="SSF63411">
    <property type="entry name" value="LuxS/MPP-like metallohydrolase"/>
    <property type="match status" value="2"/>
</dbReference>
<dbReference type="PANTHER" id="PTHR11851">
    <property type="entry name" value="METALLOPROTEASE"/>
    <property type="match status" value="1"/>
</dbReference>
<dbReference type="PANTHER" id="PTHR11851:SF224">
    <property type="entry name" value="PROCESSING PROTEASE"/>
    <property type="match status" value="1"/>
</dbReference>
<evidence type="ECO:0000259" key="1">
    <source>
        <dbReference type="Pfam" id="PF00675"/>
    </source>
</evidence>
<dbReference type="InterPro" id="IPR007863">
    <property type="entry name" value="Peptidase_M16_C"/>
</dbReference>
<dbReference type="AlphaFoldDB" id="A0A182D4C6"/>
<organism evidence="3">
    <name type="scientific">Blastochloris viridis</name>
    <name type="common">Rhodopseudomonas viridis</name>
    <dbReference type="NCBI Taxonomy" id="1079"/>
    <lineage>
        <taxon>Bacteria</taxon>
        <taxon>Pseudomonadati</taxon>
        <taxon>Pseudomonadota</taxon>
        <taxon>Alphaproteobacteria</taxon>
        <taxon>Hyphomicrobiales</taxon>
        <taxon>Blastochloridaceae</taxon>
        <taxon>Blastochloris</taxon>
    </lineage>
</organism>
<dbReference type="InterPro" id="IPR050361">
    <property type="entry name" value="MPP/UQCRC_Complex"/>
</dbReference>
<sequence>MTLLSSFGRRFGAPVVAAMSVAFVSASESPAATRIERVVSPGGIEAWLVREPAVPLIAFEFAFKGGATHDVAGKEGTANLVSGLLDEGAGDLDAAAFHDRLDAKAIELRFSASHDNLRGSLKTLVENRDEAFELLALAVNRPRFDAEPLERVRQQVLAGIRRKSTSPNTLASEMWWATAFPGHPYGRPVEGSADSVAAVGADDLKAFVGKVVSRDTLKVAVVGDIDAATLAQLLDRVFAGLPKTGQPVAVADAVPQGLGQRQVVELDVPQSVLTFGWPGLLRSDPDFMPAFVLNHILGGGTLSSRLYQEVREKRGLAYSVYSYLMSMDHAGLILGGVSTRNDRAAESLAVIEREVGRLGKDGPSAEELDKAKKYLIGSYALRFDTSGKIAAQLLQIQLDELGIDYIDRRNDLVAAVTLEDVRRVAGRLLLQDMLVTTVGRPVGLGNVGQGG</sequence>
<dbReference type="EMBL" id="AP014854">
    <property type="protein sequence ID" value="BAR99602.1"/>
    <property type="molecule type" value="Genomic_DNA"/>
</dbReference>
<reference evidence="3" key="1">
    <citation type="journal article" date="2015" name="Genome Announc.">
        <title>Complete Genome Sequence of the Bacteriochlorophyll b-Producing Photosynthetic Bacterium Blastochloris viridis.</title>
        <authorList>
            <person name="Tsukatani Y."/>
            <person name="Hirose Y."/>
            <person name="Harada J."/>
            <person name="Misawa N."/>
            <person name="Mori K."/>
            <person name="Inoue K."/>
            <person name="Tamiaki H."/>
        </authorList>
    </citation>
    <scope>NUCLEOTIDE SEQUENCE [LARGE SCALE GENOMIC DNA]</scope>
    <source>
        <strain evidence="3">DSM 133</strain>
    </source>
</reference>
<evidence type="ECO:0000313" key="3">
    <source>
        <dbReference type="EMBL" id="BAR99602.1"/>
    </source>
</evidence>
<dbReference type="InterPro" id="IPR011765">
    <property type="entry name" value="Pept_M16_N"/>
</dbReference>
<protein>
    <submittedName>
        <fullName evidence="3">ZINC PROTEASE</fullName>
    </submittedName>
</protein>